<dbReference type="Proteomes" id="UP000091918">
    <property type="component" value="Unassembled WGS sequence"/>
</dbReference>
<dbReference type="EMBL" id="LGUA01000761">
    <property type="protein sequence ID" value="OAX80225.1"/>
    <property type="molecule type" value="Genomic_DNA"/>
</dbReference>
<organism evidence="3 4">
    <name type="scientific">Emergomyces africanus</name>
    <dbReference type="NCBI Taxonomy" id="1955775"/>
    <lineage>
        <taxon>Eukaryota</taxon>
        <taxon>Fungi</taxon>
        <taxon>Dikarya</taxon>
        <taxon>Ascomycota</taxon>
        <taxon>Pezizomycotina</taxon>
        <taxon>Eurotiomycetes</taxon>
        <taxon>Eurotiomycetidae</taxon>
        <taxon>Onygenales</taxon>
        <taxon>Ajellomycetaceae</taxon>
        <taxon>Emergomyces</taxon>
    </lineage>
</organism>
<evidence type="ECO:0000256" key="1">
    <source>
        <dbReference type="SAM" id="MobiDB-lite"/>
    </source>
</evidence>
<reference evidence="3 4" key="1">
    <citation type="submission" date="2015-07" db="EMBL/GenBank/DDBJ databases">
        <title>Emmonsia species relationships and genome sequence.</title>
        <authorList>
            <person name="Cuomo C.A."/>
            <person name="Schwartz I.S."/>
            <person name="Kenyon C."/>
            <person name="de Hoog G.S."/>
            <person name="Govender N.P."/>
            <person name="Botha A."/>
            <person name="Moreno L."/>
            <person name="de Vries M."/>
            <person name="Munoz J.F."/>
            <person name="Stielow J.B."/>
        </authorList>
    </citation>
    <scope>NUCLEOTIDE SEQUENCE [LARGE SCALE GENOMIC DNA]</scope>
    <source>
        <strain evidence="3 4">CBS 136260</strain>
    </source>
</reference>
<name>A0A1B7NTY2_9EURO</name>
<accession>A0A1B7NTY2</accession>
<feature type="signal peptide" evidence="2">
    <location>
        <begin position="1"/>
        <end position="20"/>
    </location>
</feature>
<feature type="region of interest" description="Disordered" evidence="1">
    <location>
        <begin position="30"/>
        <end position="51"/>
    </location>
</feature>
<keyword evidence="2" id="KW-0732">Signal</keyword>
<feature type="chain" id="PRO_5008598201" description="Extracellular membrane protein CFEM domain-containing protein" evidence="2">
    <location>
        <begin position="21"/>
        <end position="107"/>
    </location>
</feature>
<evidence type="ECO:0000256" key="2">
    <source>
        <dbReference type="SAM" id="SignalP"/>
    </source>
</evidence>
<dbReference type="AlphaFoldDB" id="A0A1B7NTY2"/>
<proteinExistence type="predicted"/>
<sequence length="107" mass="11069">MQFTNKFVALALLLAPLALAAPANNVPPADVVSAASNEGTGPADDSSLSRCTPSTYDCRCNAGGISCWISVCDALGKWKKSANCRDRKSPSSPPTCRDGTDGTAFCL</sequence>
<feature type="region of interest" description="Disordered" evidence="1">
    <location>
        <begin position="83"/>
        <end position="107"/>
    </location>
</feature>
<comment type="caution">
    <text evidence="3">The sequence shown here is derived from an EMBL/GenBank/DDBJ whole genome shotgun (WGS) entry which is preliminary data.</text>
</comment>
<evidence type="ECO:0008006" key="5">
    <source>
        <dbReference type="Google" id="ProtNLM"/>
    </source>
</evidence>
<evidence type="ECO:0000313" key="4">
    <source>
        <dbReference type="Proteomes" id="UP000091918"/>
    </source>
</evidence>
<protein>
    <recommendedName>
        <fullName evidence="5">Extracellular membrane protein CFEM domain-containing protein</fullName>
    </recommendedName>
</protein>
<dbReference type="OrthoDB" id="4188412at2759"/>
<gene>
    <name evidence="3" type="ORF">ACJ72_05444</name>
</gene>
<evidence type="ECO:0000313" key="3">
    <source>
        <dbReference type="EMBL" id="OAX80225.1"/>
    </source>
</evidence>
<keyword evidence="4" id="KW-1185">Reference proteome</keyword>